<proteinExistence type="predicted"/>
<dbReference type="EMBL" id="BJNN01000176">
    <property type="protein sequence ID" value="GEC65164.1"/>
    <property type="molecule type" value="Genomic_DNA"/>
</dbReference>
<evidence type="ECO:0000313" key="2">
    <source>
        <dbReference type="Proteomes" id="UP000319478"/>
    </source>
</evidence>
<evidence type="ECO:0000313" key="1">
    <source>
        <dbReference type="EMBL" id="GEC65164.1"/>
    </source>
</evidence>
<organism evidence="1 2">
    <name type="scientific">Novacetimonas hansenii</name>
    <name type="common">Komagataeibacter hansenii</name>
    <dbReference type="NCBI Taxonomy" id="436"/>
    <lineage>
        <taxon>Bacteria</taxon>
        <taxon>Pseudomonadati</taxon>
        <taxon>Pseudomonadota</taxon>
        <taxon>Alphaproteobacteria</taxon>
        <taxon>Acetobacterales</taxon>
        <taxon>Acetobacteraceae</taxon>
        <taxon>Novacetimonas</taxon>
    </lineage>
</organism>
<comment type="caution">
    <text evidence="1">The sequence shown here is derived from an EMBL/GenBank/DDBJ whole genome shotgun (WGS) entry which is preliminary data.</text>
</comment>
<reference evidence="1 2" key="1">
    <citation type="submission" date="2019-06" db="EMBL/GenBank/DDBJ databases">
        <title>Whole genome shotgun sequence of Komagataeibacter hansenii NBRC 14820.</title>
        <authorList>
            <person name="Hosoyama A."/>
            <person name="Uohara A."/>
            <person name="Ohji S."/>
            <person name="Ichikawa N."/>
        </authorList>
    </citation>
    <scope>NUCLEOTIDE SEQUENCE [LARGE SCALE GENOMIC DNA]</scope>
    <source>
        <strain evidence="1 2">NBRC 14820</strain>
    </source>
</reference>
<gene>
    <name evidence="1" type="ORF">GHA01_30130</name>
</gene>
<name>A0ABQ0SIL0_NOVHA</name>
<sequence length="82" mass="8980">MANSIGSDSLNGGEGLPDNKEVKLQDDYYAADLTRHTALSWHANAAWQLVALTVMLSARQFHFGAGGFRNSMKHNLCPTMQT</sequence>
<dbReference type="Proteomes" id="UP000319478">
    <property type="component" value="Unassembled WGS sequence"/>
</dbReference>
<protein>
    <submittedName>
        <fullName evidence="1">Uncharacterized protein</fullName>
    </submittedName>
</protein>
<accession>A0ABQ0SIL0</accession>
<keyword evidence="2" id="KW-1185">Reference proteome</keyword>